<name>A0A9X0JK11_9PSED</name>
<dbReference type="Proteomes" id="UP000029719">
    <property type="component" value="Unassembled WGS sequence"/>
</dbReference>
<dbReference type="RefSeq" id="WP_037010439.1">
    <property type="nucleotide sequence ID" value="NZ_JRMB01000001.1"/>
</dbReference>
<evidence type="ECO:0000313" key="2">
    <source>
        <dbReference type="Proteomes" id="UP000029719"/>
    </source>
</evidence>
<evidence type="ECO:0000313" key="1">
    <source>
        <dbReference type="EMBL" id="KGF65338.1"/>
    </source>
</evidence>
<accession>A0A9X0JK11</accession>
<dbReference type="AlphaFoldDB" id="A0A9X0JK11"/>
<comment type="caution">
    <text evidence="1">The sequence shown here is derived from an EMBL/GenBank/DDBJ whole genome shotgun (WGS) entry which is preliminary data.</text>
</comment>
<gene>
    <name evidence="1" type="ORF">LT42_05175</name>
</gene>
<proteinExistence type="predicted"/>
<dbReference type="EMBL" id="JRMB01000001">
    <property type="protein sequence ID" value="KGF65338.1"/>
    <property type="molecule type" value="Genomic_DNA"/>
</dbReference>
<organism evidence="1 2">
    <name type="scientific">Pseudomonas lutea</name>
    <dbReference type="NCBI Taxonomy" id="243924"/>
    <lineage>
        <taxon>Bacteria</taxon>
        <taxon>Pseudomonadati</taxon>
        <taxon>Pseudomonadota</taxon>
        <taxon>Gammaproteobacteria</taxon>
        <taxon>Pseudomonadales</taxon>
        <taxon>Pseudomonadaceae</taxon>
        <taxon>Pseudomonas</taxon>
    </lineage>
</organism>
<sequence>MGHEYKLEFTSETMTWYVLGVLKQSDSCVAADEEFIYLKDQVVKTEAIYDVRMSHEGQRSLWLEVNLKSLALCDVVRAAIGECQFSCLEDGDVDNEVTLSEAFLIRNIAQPERNRWSQ</sequence>
<reference evidence="1 2" key="1">
    <citation type="submission" date="2014-09" db="EMBL/GenBank/DDBJ databases">
        <title>Genome sequence of Pseudomonas lutea strain DSM 17257T.</title>
        <authorList>
            <person name="Kwak Y."/>
            <person name="Shin J.-H."/>
        </authorList>
    </citation>
    <scope>NUCLEOTIDE SEQUENCE [LARGE SCALE GENOMIC DNA]</scope>
    <source>
        <strain evidence="1 2">DSM 17257</strain>
    </source>
</reference>
<protein>
    <submittedName>
        <fullName evidence="1">Uncharacterized protein</fullName>
    </submittedName>
</protein>
<dbReference type="OrthoDB" id="6970723at2"/>